<keyword evidence="5" id="KW-0687">Ribonucleoprotein</keyword>
<evidence type="ECO:0000256" key="7">
    <source>
        <dbReference type="ARBA" id="ARBA00035421"/>
    </source>
</evidence>
<dbReference type="PANTHER" id="PTHR37799:SF1">
    <property type="entry name" value="SMALL RIBOSOMAL SUBUNIT PROTEIN MS23"/>
    <property type="match status" value="1"/>
</dbReference>
<proteinExistence type="inferred from homology"/>
<evidence type="ECO:0000256" key="4">
    <source>
        <dbReference type="ARBA" id="ARBA00023128"/>
    </source>
</evidence>
<dbReference type="EMBL" id="KN847580">
    <property type="protein sequence ID" value="KIV99288.1"/>
    <property type="molecule type" value="Genomic_DNA"/>
</dbReference>
<dbReference type="STRING" id="253628.A0A0D2AK05"/>
<dbReference type="Pfam" id="PF13741">
    <property type="entry name" value="MRP-S25"/>
    <property type="match status" value="1"/>
</dbReference>
<evidence type="ECO:0000313" key="8">
    <source>
        <dbReference type="EMBL" id="KIV99288.1"/>
    </source>
</evidence>
<sequence length="274" mass="31687">MGRYDFRAQRILSTANIALETKRISMPPVWHDVVQNIPPPPRVTRPVKSQLTKGMYKPQRIRYPEDALRQEFFSDHPWELARPRVVLEDSGDDHKSYNWSVLEQEGKRMDGESVVQRQLYLKQHGYRSEESAEAQPVSHYRAYDIARHEFYKHRHFEDVERRIAKEEALHTGAYFNLGPNAIAEPLEDAEFEKWKQWATERANQIKNARVAGYSGAEIDADDGESPEAARLSELAIAEEEERSRREELMAPRERLPATTIGTVADVAGEMSPFR</sequence>
<reference evidence="8 9" key="1">
    <citation type="submission" date="2015-01" db="EMBL/GenBank/DDBJ databases">
        <title>The Genome Sequence of Ochroconis gallopava CBS43764.</title>
        <authorList>
            <consortium name="The Broad Institute Genomics Platform"/>
            <person name="Cuomo C."/>
            <person name="de Hoog S."/>
            <person name="Gorbushina A."/>
            <person name="Stielow B."/>
            <person name="Teixiera M."/>
            <person name="Abouelleil A."/>
            <person name="Chapman S.B."/>
            <person name="Priest M."/>
            <person name="Young S.K."/>
            <person name="Wortman J."/>
            <person name="Nusbaum C."/>
            <person name="Birren B."/>
        </authorList>
    </citation>
    <scope>NUCLEOTIDE SEQUENCE [LARGE SCALE GENOMIC DNA]</scope>
    <source>
        <strain evidence="8 9">CBS 43764</strain>
    </source>
</reference>
<dbReference type="GO" id="GO:0003735">
    <property type="term" value="F:structural constituent of ribosome"/>
    <property type="evidence" value="ECO:0007669"/>
    <property type="project" value="InterPro"/>
</dbReference>
<evidence type="ECO:0000256" key="2">
    <source>
        <dbReference type="ARBA" id="ARBA00009864"/>
    </source>
</evidence>
<dbReference type="InterPro" id="IPR016939">
    <property type="entry name" value="Ribosomal_mS23_fun"/>
</dbReference>
<comment type="similarity">
    <text evidence="2">Belongs to the mitochondrion-specific ribosomal protein mS23 family.</text>
</comment>
<accession>A0A0D2AK05</accession>
<dbReference type="GeneID" id="27317029"/>
<dbReference type="AlphaFoldDB" id="A0A0D2AK05"/>
<evidence type="ECO:0000256" key="6">
    <source>
        <dbReference type="ARBA" id="ARBA00035137"/>
    </source>
</evidence>
<dbReference type="InParanoid" id="A0A0D2AK05"/>
<dbReference type="FunCoup" id="A0A0D2AK05">
    <property type="interactions" value="110"/>
</dbReference>
<evidence type="ECO:0000256" key="1">
    <source>
        <dbReference type="ARBA" id="ARBA00004173"/>
    </source>
</evidence>
<dbReference type="GO" id="GO:0005763">
    <property type="term" value="C:mitochondrial small ribosomal subunit"/>
    <property type="evidence" value="ECO:0007669"/>
    <property type="project" value="InterPro"/>
</dbReference>
<comment type="subcellular location">
    <subcellularLocation>
        <location evidence="1">Mitochondrion</location>
    </subcellularLocation>
</comment>
<dbReference type="HOGENOM" id="CLU_081350_0_0_1"/>
<keyword evidence="9" id="KW-1185">Reference proteome</keyword>
<keyword evidence="3" id="KW-0689">Ribosomal protein</keyword>
<dbReference type="Proteomes" id="UP000053259">
    <property type="component" value="Unassembled WGS sequence"/>
</dbReference>
<gene>
    <name evidence="8" type="ORF">PV09_09056</name>
</gene>
<keyword evidence="4" id="KW-0496">Mitochondrion</keyword>
<dbReference type="RefSeq" id="XP_016209158.1">
    <property type="nucleotide sequence ID" value="XM_016363047.1"/>
</dbReference>
<name>A0A0D2AK05_9PEZI</name>
<evidence type="ECO:0000313" key="9">
    <source>
        <dbReference type="Proteomes" id="UP000053259"/>
    </source>
</evidence>
<organism evidence="8 9">
    <name type="scientific">Verruconis gallopava</name>
    <dbReference type="NCBI Taxonomy" id="253628"/>
    <lineage>
        <taxon>Eukaryota</taxon>
        <taxon>Fungi</taxon>
        <taxon>Dikarya</taxon>
        <taxon>Ascomycota</taxon>
        <taxon>Pezizomycotina</taxon>
        <taxon>Dothideomycetes</taxon>
        <taxon>Pleosporomycetidae</taxon>
        <taxon>Venturiales</taxon>
        <taxon>Sympoventuriaceae</taxon>
        <taxon>Verruconis</taxon>
    </lineage>
</organism>
<protein>
    <recommendedName>
        <fullName evidence="6">Small ribosomal subunit protein mS23</fullName>
    </recommendedName>
    <alternativeName>
        <fullName evidence="7">37S ribosomal protein S25, mitochondrial</fullName>
    </alternativeName>
</protein>
<evidence type="ECO:0000256" key="5">
    <source>
        <dbReference type="ARBA" id="ARBA00023274"/>
    </source>
</evidence>
<evidence type="ECO:0000256" key="3">
    <source>
        <dbReference type="ARBA" id="ARBA00022980"/>
    </source>
</evidence>
<dbReference type="PANTHER" id="PTHR37799">
    <property type="entry name" value="37S RIBOSOMAL PROTEIN S25, MITOCHONDRIAL"/>
    <property type="match status" value="1"/>
</dbReference>
<dbReference type="VEuPathDB" id="FungiDB:PV09_09056"/>
<dbReference type="OrthoDB" id="5542239at2759"/>